<gene>
    <name evidence="6" type="ORF">CDQ84_19275</name>
</gene>
<dbReference type="NCBIfam" id="TIGR01593">
    <property type="entry name" value="holin_tox_secr"/>
    <property type="match status" value="1"/>
</dbReference>
<comment type="subcellular location">
    <subcellularLocation>
        <location evidence="1">Membrane</location>
        <topology evidence="1">Multi-pass membrane protein</topology>
    </subcellularLocation>
</comment>
<protein>
    <submittedName>
        <fullName evidence="6">Holin</fullName>
    </submittedName>
</protein>
<evidence type="ECO:0000256" key="1">
    <source>
        <dbReference type="ARBA" id="ARBA00004141"/>
    </source>
</evidence>
<evidence type="ECO:0000256" key="5">
    <source>
        <dbReference type="SAM" id="Phobius"/>
    </source>
</evidence>
<dbReference type="AlphaFoldDB" id="A0A2K2EW30"/>
<feature type="transmembrane region" description="Helical" evidence="5">
    <location>
        <begin position="7"/>
        <end position="23"/>
    </location>
</feature>
<keyword evidence="4 5" id="KW-0472">Membrane</keyword>
<dbReference type="RefSeq" id="WP_103083339.1">
    <property type="nucleotide sequence ID" value="NZ_NIOJ01000149.1"/>
</dbReference>
<proteinExistence type="predicted"/>
<dbReference type="Proteomes" id="UP000236151">
    <property type="component" value="Unassembled WGS sequence"/>
</dbReference>
<sequence>MNSFLNNYKITFATLGGILGWLFGGFDSLIYALISFVAMDYITGVLLAIHNKKVSSEIGFKGICKKILIFILVSMGNIIDQYILGSGSALRTLLIMFYLSNEGISILENTGKMGLPFP</sequence>
<accession>A0A2K2EW30</accession>
<feature type="non-terminal residue" evidence="6">
    <location>
        <position position="118"/>
    </location>
</feature>
<feature type="transmembrane region" description="Helical" evidence="5">
    <location>
        <begin position="67"/>
        <end position="84"/>
    </location>
</feature>
<evidence type="ECO:0000256" key="4">
    <source>
        <dbReference type="ARBA" id="ARBA00023136"/>
    </source>
</evidence>
<dbReference type="EMBL" id="NIOJ01000149">
    <property type="protein sequence ID" value="PNT91760.1"/>
    <property type="molecule type" value="Genomic_DNA"/>
</dbReference>
<name>A0A2K2EW30_9CLOT</name>
<keyword evidence="2 5" id="KW-0812">Transmembrane</keyword>
<organism evidence="6 7">
    <name type="scientific">Clostridium thermosuccinogenes</name>
    <dbReference type="NCBI Taxonomy" id="84032"/>
    <lineage>
        <taxon>Bacteria</taxon>
        <taxon>Bacillati</taxon>
        <taxon>Bacillota</taxon>
        <taxon>Clostridia</taxon>
        <taxon>Eubacteriales</taxon>
        <taxon>Clostridiaceae</taxon>
        <taxon>Clostridium</taxon>
    </lineage>
</organism>
<dbReference type="InterPro" id="IPR006480">
    <property type="entry name" value="Phage_holin_4_1"/>
</dbReference>
<evidence type="ECO:0000313" key="7">
    <source>
        <dbReference type="Proteomes" id="UP000236151"/>
    </source>
</evidence>
<evidence type="ECO:0000313" key="6">
    <source>
        <dbReference type="EMBL" id="PNT91760.1"/>
    </source>
</evidence>
<evidence type="ECO:0000256" key="3">
    <source>
        <dbReference type="ARBA" id="ARBA00022989"/>
    </source>
</evidence>
<dbReference type="OrthoDB" id="88184at2"/>
<keyword evidence="7" id="KW-1185">Reference proteome</keyword>
<dbReference type="Pfam" id="PF05105">
    <property type="entry name" value="Phage_holin_4_1"/>
    <property type="match status" value="1"/>
</dbReference>
<reference evidence="6 7" key="1">
    <citation type="submission" date="2017-06" db="EMBL/GenBank/DDBJ databases">
        <title>Investigating the central metabolism of Clostridium thermosuccinogenes.</title>
        <authorList>
            <person name="Koendjbiharie J.G."/>
            <person name="van Kranenburg R."/>
        </authorList>
    </citation>
    <scope>NUCLEOTIDE SEQUENCE [LARGE SCALE GENOMIC DNA]</scope>
    <source>
        <strain evidence="6 7">DSM 5806</strain>
    </source>
</reference>
<feature type="transmembrane region" description="Helical" evidence="5">
    <location>
        <begin position="29"/>
        <end position="47"/>
    </location>
</feature>
<evidence type="ECO:0000256" key="2">
    <source>
        <dbReference type="ARBA" id="ARBA00022692"/>
    </source>
</evidence>
<dbReference type="GO" id="GO:0016020">
    <property type="term" value="C:membrane"/>
    <property type="evidence" value="ECO:0007669"/>
    <property type="project" value="UniProtKB-SubCell"/>
</dbReference>
<keyword evidence="3 5" id="KW-1133">Transmembrane helix</keyword>
<comment type="caution">
    <text evidence="6">The sequence shown here is derived from an EMBL/GenBank/DDBJ whole genome shotgun (WGS) entry which is preliminary data.</text>
</comment>